<keyword evidence="8" id="KW-0411">Iron-sulfur</keyword>
<feature type="transmembrane region" description="Helical" evidence="11">
    <location>
        <begin position="608"/>
        <end position="636"/>
    </location>
</feature>
<dbReference type="PANTHER" id="PTHR21266:SF32">
    <property type="entry name" value="CHOLESTEROL 7-DESATURASE NVD"/>
    <property type="match status" value="1"/>
</dbReference>
<feature type="region of interest" description="Disordered" evidence="10">
    <location>
        <begin position="47"/>
        <end position="89"/>
    </location>
</feature>
<dbReference type="SUPFAM" id="SSF55961">
    <property type="entry name" value="Bet v1-like"/>
    <property type="match status" value="1"/>
</dbReference>
<keyword evidence="3" id="KW-0001">2Fe-2S</keyword>
<evidence type="ECO:0000256" key="11">
    <source>
        <dbReference type="SAM" id="Phobius"/>
    </source>
</evidence>
<dbReference type="Proteomes" id="UP001165080">
    <property type="component" value="Unassembled WGS sequence"/>
</dbReference>
<dbReference type="GO" id="GO:0016020">
    <property type="term" value="C:membrane"/>
    <property type="evidence" value="ECO:0007669"/>
    <property type="project" value="UniProtKB-SubCell"/>
</dbReference>
<keyword evidence="6" id="KW-0560">Oxidoreductase</keyword>
<feature type="region of interest" description="Disordered" evidence="10">
    <location>
        <begin position="455"/>
        <end position="485"/>
    </location>
</feature>
<keyword evidence="9 11" id="KW-0472">Membrane</keyword>
<dbReference type="GO" id="GO:0051537">
    <property type="term" value="F:2 iron, 2 sulfur cluster binding"/>
    <property type="evidence" value="ECO:0007669"/>
    <property type="project" value="UniProtKB-KW"/>
</dbReference>
<feature type="domain" description="Rieske" evidence="12">
    <location>
        <begin position="99"/>
        <end position="212"/>
    </location>
</feature>
<dbReference type="PROSITE" id="PS51296">
    <property type="entry name" value="RIESKE"/>
    <property type="match status" value="1"/>
</dbReference>
<evidence type="ECO:0000256" key="6">
    <source>
        <dbReference type="ARBA" id="ARBA00023002"/>
    </source>
</evidence>
<dbReference type="GO" id="GO:0046872">
    <property type="term" value="F:metal ion binding"/>
    <property type="evidence" value="ECO:0007669"/>
    <property type="project" value="UniProtKB-KW"/>
</dbReference>
<gene>
    <name evidence="13" type="primary">PLEST004581</name>
    <name evidence="13" type="ORF">PLESTB_000486000</name>
</gene>
<evidence type="ECO:0000313" key="13">
    <source>
        <dbReference type="EMBL" id="GLC51285.1"/>
    </source>
</evidence>
<dbReference type="GO" id="GO:0016491">
    <property type="term" value="F:oxidoreductase activity"/>
    <property type="evidence" value="ECO:0007669"/>
    <property type="project" value="UniProtKB-KW"/>
</dbReference>
<evidence type="ECO:0000256" key="10">
    <source>
        <dbReference type="SAM" id="MobiDB-lite"/>
    </source>
</evidence>
<dbReference type="InterPro" id="IPR036922">
    <property type="entry name" value="Rieske_2Fe-2S_sf"/>
</dbReference>
<name>A0A9W6F0F4_9CHLO</name>
<evidence type="ECO:0000256" key="8">
    <source>
        <dbReference type="ARBA" id="ARBA00023014"/>
    </source>
</evidence>
<dbReference type="SUPFAM" id="SSF50022">
    <property type="entry name" value="ISP domain"/>
    <property type="match status" value="1"/>
</dbReference>
<dbReference type="Pfam" id="PF00355">
    <property type="entry name" value="Rieske"/>
    <property type="match status" value="1"/>
</dbReference>
<feature type="region of interest" description="Disordered" evidence="10">
    <location>
        <begin position="352"/>
        <end position="377"/>
    </location>
</feature>
<evidence type="ECO:0000256" key="2">
    <source>
        <dbReference type="ARBA" id="ARBA00022692"/>
    </source>
</evidence>
<feature type="compositionally biased region" description="Polar residues" evidence="10">
    <location>
        <begin position="74"/>
        <end position="89"/>
    </location>
</feature>
<evidence type="ECO:0000259" key="12">
    <source>
        <dbReference type="PROSITE" id="PS51296"/>
    </source>
</evidence>
<evidence type="ECO:0000256" key="5">
    <source>
        <dbReference type="ARBA" id="ARBA00022989"/>
    </source>
</evidence>
<dbReference type="Gene3D" id="2.102.10.10">
    <property type="entry name" value="Rieske [2Fe-2S] iron-sulphur domain"/>
    <property type="match status" value="1"/>
</dbReference>
<dbReference type="InterPro" id="IPR050584">
    <property type="entry name" value="Cholesterol_7-desaturase"/>
</dbReference>
<evidence type="ECO:0000256" key="9">
    <source>
        <dbReference type="ARBA" id="ARBA00023136"/>
    </source>
</evidence>
<keyword evidence="5 11" id="KW-1133">Transmembrane helix</keyword>
<keyword evidence="14" id="KW-1185">Reference proteome</keyword>
<keyword evidence="7" id="KW-0408">Iron</keyword>
<evidence type="ECO:0000256" key="4">
    <source>
        <dbReference type="ARBA" id="ARBA00022723"/>
    </source>
</evidence>
<evidence type="ECO:0000256" key="3">
    <source>
        <dbReference type="ARBA" id="ARBA00022714"/>
    </source>
</evidence>
<evidence type="ECO:0000256" key="1">
    <source>
        <dbReference type="ARBA" id="ARBA00004370"/>
    </source>
</evidence>
<reference evidence="13 14" key="1">
    <citation type="journal article" date="2023" name="Commun. Biol.">
        <title>Reorganization of the ancestral sex-determining regions during the evolution of trioecy in Pleodorina starrii.</title>
        <authorList>
            <person name="Takahashi K."/>
            <person name="Suzuki S."/>
            <person name="Kawai-Toyooka H."/>
            <person name="Yamamoto K."/>
            <person name="Hamaji T."/>
            <person name="Ootsuki R."/>
            <person name="Yamaguchi H."/>
            <person name="Kawachi M."/>
            <person name="Higashiyama T."/>
            <person name="Nozaki H."/>
        </authorList>
    </citation>
    <scope>NUCLEOTIDE SEQUENCE [LARGE SCALE GENOMIC DNA]</scope>
    <source>
        <strain evidence="13 14">NIES-4479</strain>
    </source>
</reference>
<sequence length="692" mass="72110">MATLRPCAVHRSRYRTLPGGGRNGLPLRISLSPGQPPSFALRATAGTNGALATSPPPFPDARRAEPNGGDVSRSVASVTTTPAPTLEQTQPSPLWLRTWAPVLPTAQLDPSVPTPVVLLGQPLVVWRHSVRGWVVMRDVCPHRLAPLSEGRLEAGGTRLACSYHGWEFSEEGRCTKVPQLASNPRASATACASKRSCVTSFPTLELDGMLFAWLDASEEGLQAAQTAPKPELLEAGVTLIVDWVVNEMPVDYQFWMEQGQDPSHANYLHHGVAFFRLENSVPMLGKPVGAPDLLQGYRWEHGAYEKKQGDMRAVRDFRPPFNSSVVYPLPDGTATHFSMWVVPVRPGVCRTHSLIGTSKEPSKQQKQQQPAGAAANGAAANGAAANGTAANGTAANGTAANGTAANGAAANGTAANGTAANGAAANGTAANGTAANGAAANGAAANGAAANGAAANGGAAAAPLPAESKSAGGASQAATEAGGKGSGGPIAWLFGLLRRLPHWMLISQLVVDQDLMMMARQETHMRRTGQSGRDYNLNSMSDAGVAATHAWLRLADYPNSLWGGKPVVQSGPTYSGWPAQELSLEQILSRQERHVRHCTVCQRGLRQVTALCTALTVAAGLAAAAAVVLAVMAAVIPDAVNSVGGWRAVVGAVVVAAALALAAVKGWWYREEKFISGAAQWRRRGGFTLKGK</sequence>
<protein>
    <recommendedName>
        <fullName evidence="12">Rieske domain-containing protein</fullName>
    </recommendedName>
</protein>
<feature type="compositionally biased region" description="Low complexity" evidence="10">
    <location>
        <begin position="364"/>
        <end position="377"/>
    </location>
</feature>
<keyword evidence="4" id="KW-0479">Metal-binding</keyword>
<dbReference type="EMBL" id="BRXU01000004">
    <property type="protein sequence ID" value="GLC51285.1"/>
    <property type="molecule type" value="Genomic_DNA"/>
</dbReference>
<dbReference type="GO" id="GO:0005737">
    <property type="term" value="C:cytoplasm"/>
    <property type="evidence" value="ECO:0007669"/>
    <property type="project" value="TreeGrafter"/>
</dbReference>
<evidence type="ECO:0000313" key="14">
    <source>
        <dbReference type="Proteomes" id="UP001165080"/>
    </source>
</evidence>
<comment type="subcellular location">
    <subcellularLocation>
        <location evidence="1">Membrane</location>
    </subcellularLocation>
</comment>
<feature type="transmembrane region" description="Helical" evidence="11">
    <location>
        <begin position="648"/>
        <end position="668"/>
    </location>
</feature>
<proteinExistence type="predicted"/>
<evidence type="ECO:0000256" key="7">
    <source>
        <dbReference type="ARBA" id="ARBA00023004"/>
    </source>
</evidence>
<organism evidence="13 14">
    <name type="scientific">Pleodorina starrii</name>
    <dbReference type="NCBI Taxonomy" id="330485"/>
    <lineage>
        <taxon>Eukaryota</taxon>
        <taxon>Viridiplantae</taxon>
        <taxon>Chlorophyta</taxon>
        <taxon>core chlorophytes</taxon>
        <taxon>Chlorophyceae</taxon>
        <taxon>CS clade</taxon>
        <taxon>Chlamydomonadales</taxon>
        <taxon>Volvocaceae</taxon>
        <taxon>Pleodorina</taxon>
    </lineage>
</organism>
<dbReference type="PANTHER" id="PTHR21266">
    <property type="entry name" value="IRON-SULFUR DOMAIN CONTAINING PROTEIN"/>
    <property type="match status" value="1"/>
</dbReference>
<dbReference type="AlphaFoldDB" id="A0A9W6F0F4"/>
<comment type="caution">
    <text evidence="13">The sequence shown here is derived from an EMBL/GenBank/DDBJ whole genome shotgun (WGS) entry which is preliminary data.</text>
</comment>
<keyword evidence="2 11" id="KW-0812">Transmembrane</keyword>
<dbReference type="InterPro" id="IPR017941">
    <property type="entry name" value="Rieske_2Fe-2S"/>
</dbReference>
<accession>A0A9W6F0F4</accession>
<dbReference type="OrthoDB" id="544240at2759"/>